<accession>A0A8X6MI47</accession>
<dbReference type="Proteomes" id="UP000886998">
    <property type="component" value="Unassembled WGS sequence"/>
</dbReference>
<dbReference type="EMBL" id="BMAV01026839">
    <property type="protein sequence ID" value="GFS53792.1"/>
    <property type="molecule type" value="Genomic_DNA"/>
</dbReference>
<dbReference type="AlphaFoldDB" id="A0A8X6MI47"/>
<evidence type="ECO:0000313" key="2">
    <source>
        <dbReference type="Proteomes" id="UP000886998"/>
    </source>
</evidence>
<keyword evidence="2" id="KW-1185">Reference proteome</keyword>
<organism evidence="1 2">
    <name type="scientific">Trichonephila inaurata madagascariensis</name>
    <dbReference type="NCBI Taxonomy" id="2747483"/>
    <lineage>
        <taxon>Eukaryota</taxon>
        <taxon>Metazoa</taxon>
        <taxon>Ecdysozoa</taxon>
        <taxon>Arthropoda</taxon>
        <taxon>Chelicerata</taxon>
        <taxon>Arachnida</taxon>
        <taxon>Araneae</taxon>
        <taxon>Araneomorphae</taxon>
        <taxon>Entelegynae</taxon>
        <taxon>Araneoidea</taxon>
        <taxon>Nephilidae</taxon>
        <taxon>Trichonephila</taxon>
        <taxon>Trichonephila inaurata</taxon>
    </lineage>
</organism>
<proteinExistence type="predicted"/>
<gene>
    <name evidence="1" type="ORF">TNIN_17331</name>
</gene>
<name>A0A8X6MI47_9ARAC</name>
<sequence>MEIRGRVRKKERSFEKRLEGIDEKGWGVQKVDINSARMQKVSISWRGGVEIGCGMHRNHCFEGNCEHTGAGEISKGPLKCILSVKGCPQDFIFTAFRDRGLESVFVQAYGVGVGYGRTLGGSFE</sequence>
<reference evidence="1" key="1">
    <citation type="submission" date="2020-08" db="EMBL/GenBank/DDBJ databases">
        <title>Multicomponent nature underlies the extraordinary mechanical properties of spider dragline silk.</title>
        <authorList>
            <person name="Kono N."/>
            <person name="Nakamura H."/>
            <person name="Mori M."/>
            <person name="Yoshida Y."/>
            <person name="Ohtoshi R."/>
            <person name="Malay A.D."/>
            <person name="Moran D.A.P."/>
            <person name="Tomita M."/>
            <person name="Numata K."/>
            <person name="Arakawa K."/>
        </authorList>
    </citation>
    <scope>NUCLEOTIDE SEQUENCE</scope>
</reference>
<protein>
    <submittedName>
        <fullName evidence="1">Uncharacterized protein</fullName>
    </submittedName>
</protein>
<evidence type="ECO:0000313" key="1">
    <source>
        <dbReference type="EMBL" id="GFS53792.1"/>
    </source>
</evidence>
<comment type="caution">
    <text evidence="1">The sequence shown here is derived from an EMBL/GenBank/DDBJ whole genome shotgun (WGS) entry which is preliminary data.</text>
</comment>